<evidence type="ECO:0000256" key="7">
    <source>
        <dbReference type="ARBA" id="ARBA00023015"/>
    </source>
</evidence>
<organism evidence="12 13">
    <name type="scientific">Dermatophagoides pteronyssinus</name>
    <name type="common">European house dust mite</name>
    <dbReference type="NCBI Taxonomy" id="6956"/>
    <lineage>
        <taxon>Eukaryota</taxon>
        <taxon>Metazoa</taxon>
        <taxon>Ecdysozoa</taxon>
        <taxon>Arthropoda</taxon>
        <taxon>Chelicerata</taxon>
        <taxon>Arachnida</taxon>
        <taxon>Acari</taxon>
        <taxon>Acariformes</taxon>
        <taxon>Sarcoptiformes</taxon>
        <taxon>Astigmata</taxon>
        <taxon>Psoroptidia</taxon>
        <taxon>Analgoidea</taxon>
        <taxon>Pyroglyphidae</taxon>
        <taxon>Dermatophagoidinae</taxon>
        <taxon>Dermatophagoides</taxon>
    </lineage>
</organism>
<feature type="compositionally biased region" description="Polar residues" evidence="10">
    <location>
        <begin position="17"/>
        <end position="27"/>
    </location>
</feature>
<keyword evidence="13" id="KW-1185">Reference proteome</keyword>
<dbReference type="Gene3D" id="3.30.1370.50">
    <property type="entry name" value="R3H-like domain"/>
    <property type="match status" value="1"/>
</dbReference>
<evidence type="ECO:0000313" key="13">
    <source>
        <dbReference type="Proteomes" id="UP000887458"/>
    </source>
</evidence>
<keyword evidence="5" id="KW-0863">Zinc-finger</keyword>
<dbReference type="Pfam" id="PF01422">
    <property type="entry name" value="zf-NF-X1"/>
    <property type="match status" value="7"/>
</dbReference>
<feature type="compositionally biased region" description="Low complexity" evidence="10">
    <location>
        <begin position="1"/>
        <end position="16"/>
    </location>
</feature>
<feature type="compositionally biased region" description="Basic and acidic residues" evidence="10">
    <location>
        <begin position="149"/>
        <end position="163"/>
    </location>
</feature>
<evidence type="ECO:0000256" key="10">
    <source>
        <dbReference type="SAM" id="MobiDB-lite"/>
    </source>
</evidence>
<feature type="region of interest" description="Disordered" evidence="10">
    <location>
        <begin position="1"/>
        <end position="199"/>
    </location>
</feature>
<feature type="compositionally biased region" description="Basic and acidic residues" evidence="10">
    <location>
        <begin position="126"/>
        <end position="138"/>
    </location>
</feature>
<dbReference type="PROSITE" id="PS51061">
    <property type="entry name" value="R3H"/>
    <property type="match status" value="1"/>
</dbReference>
<evidence type="ECO:0000256" key="2">
    <source>
        <dbReference type="ARBA" id="ARBA00007269"/>
    </source>
</evidence>
<feature type="compositionally biased region" description="Low complexity" evidence="10">
    <location>
        <begin position="34"/>
        <end position="44"/>
    </location>
</feature>
<comment type="subcellular location">
    <subcellularLocation>
        <location evidence="1">Nucleus</location>
    </subcellularLocation>
</comment>
<evidence type="ECO:0000256" key="3">
    <source>
        <dbReference type="ARBA" id="ARBA00022723"/>
    </source>
</evidence>
<dbReference type="EMBL" id="NJHN03000102">
    <property type="protein sequence ID" value="KAH9414952.1"/>
    <property type="molecule type" value="Genomic_DNA"/>
</dbReference>
<feature type="domain" description="R3H" evidence="11">
    <location>
        <begin position="881"/>
        <end position="949"/>
    </location>
</feature>
<evidence type="ECO:0000256" key="8">
    <source>
        <dbReference type="ARBA" id="ARBA00023163"/>
    </source>
</evidence>
<dbReference type="InterPro" id="IPR034078">
    <property type="entry name" value="NFX1_fam"/>
</dbReference>
<evidence type="ECO:0000256" key="6">
    <source>
        <dbReference type="ARBA" id="ARBA00022833"/>
    </source>
</evidence>
<sequence>MDQPDNSNDNYRYNNNAGIDQSTNYRYSNHPHRQQYNQNNNYVDRNNHHRGSQNFSRSNNHFRDQDNYDTRRSNNYGFRSGTKTNYQSSELPPRFARNRQINSNENSSRNNHQTRYRNNESQQQIPKDESDIHNRFNRMDMNNGSNSVNRDDRDKAYHDDDSLRNIPSTSHHRSQDFHQRHHFQAPRNRGLIDNTNGKQSIRMDATKTVKNRVKSDLESQREIMDELLRKAQYECIICCDMIRVHDRTWNCNNCFNVFHLKCTQQWARKSSIDPNEASTSQDKKKNQQIQEWRCPTCQSVHRNFPHYYHCFCGKLRDPEVSNYRVPHSCGEMCSKNLELFNIKIENEEYFECKHRCTLMCHPGKCPPCTVKVERICSCRKTKMSLNCAAKLSDIKCSEPCNKLLDCGKHRCQKNCHFGRCDPCEKIFEMKCYCGKESRQAVSCIDLESGYCCEKICSKPFECGSHKCEKLCHSGSCGSCPLSPESVTKCPCGKTSLSSIANQQARKSCLDPISNCGKICDKILPCGSDNDKPHRCKSFCHSGECPACDQTTIIRCYCGANSQKINCKNLESKTFKCKRKCNKKLSCGRHKCLKECCTEKEHPCRQTCGRKLICGKHTCEEQCHQVCRSCPNVIWDEITCNCGQEKLFPPQPCGTLKPPCKRPCSRNHGCDHTPLHPCHDEPECPPCIEFVSRLCYGGHEVRESVHCYENGVSCGRFCQKPLPCGLHKCSKICHDGECPVCTQRCIKIRPDCLHQCGLPCHQISSEICPESPCHERIKIYCECEYKSKEVECSTVLDSRQFQRQLDDILRRFSFNSSITLDEMKEMVRHNAKHSLECDQDCAREKRNRNLADALGVDSEGLTIGANLVKYSDQLKNEARSNPQFIMNVHDKFVQLLDAFNQSNQKIMCYNFQPMNRNNREIIHNYAAHFGLKTESVDKEPNRSIVITANKNSSIPKTSLLEAVNIDVKDLRPKQSIVKYKKASEENRNKKPSIGRIFFCRKFRLGSGNFRQMPYDCSNVFFISVYGNYLEQNIQKCIDF</sequence>
<comment type="similarity">
    <text evidence="2">Belongs to the NFX1 family.</text>
</comment>
<dbReference type="SUPFAM" id="SSF82708">
    <property type="entry name" value="R3H domain"/>
    <property type="match status" value="1"/>
</dbReference>
<keyword evidence="4" id="KW-0677">Repeat</keyword>
<evidence type="ECO:0000256" key="1">
    <source>
        <dbReference type="ARBA" id="ARBA00004123"/>
    </source>
</evidence>
<dbReference type="Pfam" id="PF01424">
    <property type="entry name" value="R3H"/>
    <property type="match status" value="1"/>
</dbReference>
<dbReference type="CDD" id="cd06008">
    <property type="entry name" value="NF-X1-zinc-finger"/>
    <property type="match status" value="7"/>
</dbReference>
<evidence type="ECO:0000259" key="11">
    <source>
        <dbReference type="PROSITE" id="PS51061"/>
    </source>
</evidence>
<dbReference type="InterPro" id="IPR036867">
    <property type="entry name" value="R3H_dom_sf"/>
</dbReference>
<dbReference type="SMART" id="SM00393">
    <property type="entry name" value="R3H"/>
    <property type="match status" value="1"/>
</dbReference>
<dbReference type="PANTHER" id="PTHR12360">
    <property type="entry name" value="NUCLEAR TRANSCRIPTION FACTOR, X-BOX BINDING 1 NFX1"/>
    <property type="match status" value="1"/>
</dbReference>
<dbReference type="Proteomes" id="UP000887458">
    <property type="component" value="Unassembled WGS sequence"/>
</dbReference>
<dbReference type="SMART" id="SM00438">
    <property type="entry name" value="ZnF_NFX"/>
    <property type="match status" value="9"/>
</dbReference>
<gene>
    <name evidence="12" type="primary">NFX1</name>
    <name evidence="12" type="ORF">DERP_014121</name>
</gene>
<evidence type="ECO:0000256" key="4">
    <source>
        <dbReference type="ARBA" id="ARBA00022737"/>
    </source>
</evidence>
<evidence type="ECO:0000256" key="9">
    <source>
        <dbReference type="ARBA" id="ARBA00023242"/>
    </source>
</evidence>
<reference evidence="12 13" key="2">
    <citation type="journal article" date="2022" name="Mol. Biol. Evol.">
        <title>Comparative Genomics Reveals Insights into the Divergent Evolution of Astigmatic Mites and Household Pest Adaptations.</title>
        <authorList>
            <person name="Xiong Q."/>
            <person name="Wan A.T."/>
            <person name="Liu X."/>
            <person name="Fung C.S."/>
            <person name="Xiao X."/>
            <person name="Malainual N."/>
            <person name="Hou J."/>
            <person name="Wang L."/>
            <person name="Wang M."/>
            <person name="Yang K.Y."/>
            <person name="Cui Y."/>
            <person name="Leung E.L."/>
            <person name="Nong W."/>
            <person name="Shin S.K."/>
            <person name="Au S.W."/>
            <person name="Jeong K.Y."/>
            <person name="Chew F.T."/>
            <person name="Hui J.H."/>
            <person name="Leung T.F."/>
            <person name="Tungtrongchitr A."/>
            <person name="Zhong N."/>
            <person name="Liu Z."/>
            <person name="Tsui S.K."/>
        </authorList>
    </citation>
    <scope>NUCLEOTIDE SEQUENCE [LARGE SCALE GENOMIC DNA]</scope>
    <source>
        <strain evidence="12">Derp</strain>
    </source>
</reference>
<keyword evidence="3" id="KW-0479">Metal-binding</keyword>
<dbReference type="InterPro" id="IPR000967">
    <property type="entry name" value="Znf_NFX1"/>
</dbReference>
<keyword evidence="6" id="KW-0862">Zinc</keyword>
<feature type="compositionally biased region" description="Polar residues" evidence="10">
    <location>
        <begin position="73"/>
        <end position="90"/>
    </location>
</feature>
<accession>A0ABQ8IXB5</accession>
<protein>
    <submittedName>
        <fullName evidence="12">Transcriptional repressor NF-X1</fullName>
    </submittedName>
</protein>
<evidence type="ECO:0000256" key="5">
    <source>
        <dbReference type="ARBA" id="ARBA00022771"/>
    </source>
</evidence>
<keyword evidence="9" id="KW-0539">Nucleus</keyword>
<feature type="compositionally biased region" description="Basic and acidic residues" evidence="10">
    <location>
        <begin position="61"/>
        <end position="72"/>
    </location>
</feature>
<dbReference type="InterPro" id="IPR001374">
    <property type="entry name" value="R3H_dom"/>
</dbReference>
<feature type="compositionally biased region" description="Polar residues" evidence="10">
    <location>
        <begin position="99"/>
        <end position="113"/>
    </location>
</feature>
<keyword evidence="7" id="KW-0805">Transcription regulation</keyword>
<keyword evidence="8" id="KW-0804">Transcription</keyword>
<proteinExistence type="inferred from homology"/>
<reference evidence="12 13" key="1">
    <citation type="journal article" date="2018" name="J. Allergy Clin. Immunol.">
        <title>High-quality assembly of Dermatophagoides pteronyssinus genome and transcriptome reveals a wide range of novel allergens.</title>
        <authorList>
            <person name="Liu X.Y."/>
            <person name="Yang K.Y."/>
            <person name="Wang M.Q."/>
            <person name="Kwok J.S."/>
            <person name="Zeng X."/>
            <person name="Yang Z."/>
            <person name="Xiao X.J."/>
            <person name="Lau C.P."/>
            <person name="Li Y."/>
            <person name="Huang Z.M."/>
            <person name="Ba J.G."/>
            <person name="Yim A.K."/>
            <person name="Ouyang C.Y."/>
            <person name="Ngai S.M."/>
            <person name="Chan T.F."/>
            <person name="Leung E.L."/>
            <person name="Liu L."/>
            <person name="Liu Z.G."/>
            <person name="Tsui S.K."/>
        </authorList>
    </citation>
    <scope>NUCLEOTIDE SEQUENCE [LARGE SCALE GENOMIC DNA]</scope>
    <source>
        <strain evidence="12">Derp</strain>
    </source>
</reference>
<evidence type="ECO:0000313" key="12">
    <source>
        <dbReference type="EMBL" id="KAH9414952.1"/>
    </source>
</evidence>
<dbReference type="PANTHER" id="PTHR12360:SF12">
    <property type="entry name" value="TRANSCRIPTIONAL REPRESSOR NF-X1"/>
    <property type="match status" value="1"/>
</dbReference>
<name>A0ABQ8IXB5_DERPT</name>
<comment type="caution">
    <text evidence="12">The sequence shown here is derived from an EMBL/GenBank/DDBJ whole genome shotgun (WGS) entry which is preliminary data.</text>
</comment>